<evidence type="ECO:0000313" key="7">
    <source>
        <dbReference type="EMBL" id="BAM48157.1"/>
    </source>
</evidence>
<protein>
    <submittedName>
        <fullName evidence="7">Putative glycerophosphotransferase</fullName>
    </submittedName>
</protein>
<evidence type="ECO:0000256" key="2">
    <source>
        <dbReference type="ARBA" id="ARBA00010488"/>
    </source>
</evidence>
<dbReference type="eggNOG" id="COG1887">
    <property type="taxonomic scope" value="Bacteria"/>
</dbReference>
<dbReference type="RefSeq" id="WP_015010743.1">
    <property type="nucleotide sequence ID" value="NC_018704.1"/>
</dbReference>
<evidence type="ECO:0000256" key="4">
    <source>
        <dbReference type="ARBA" id="ARBA00022679"/>
    </source>
</evidence>
<keyword evidence="3" id="KW-1003">Cell membrane</keyword>
<dbReference type="Proteomes" id="UP000006294">
    <property type="component" value="Chromosome"/>
</dbReference>
<dbReference type="InterPro" id="IPR051612">
    <property type="entry name" value="Teichoic_Acid_Biosynth"/>
</dbReference>
<accession>K0J4H2</accession>
<reference evidence="7 8" key="1">
    <citation type="submission" date="2011-01" db="EMBL/GenBank/DDBJ databases">
        <title>Whole genome sequence of Amphibacillus xylinus NBRC 15112.</title>
        <authorList>
            <person name="Nakazawa H."/>
            <person name="Katano Y."/>
            <person name="Nakamura S."/>
            <person name="Sasagawa M."/>
            <person name="Fukada J."/>
            <person name="Arai T."/>
            <person name="Sasakura N."/>
            <person name="Mochizuki D."/>
            <person name="Hosoyama A."/>
            <person name="Harada K."/>
            <person name="Horikawa H."/>
            <person name="Kato Y."/>
            <person name="Harada T."/>
            <person name="Sasaki K."/>
            <person name="Sekiguchi M."/>
            <person name="Hodoyama M."/>
            <person name="Nishiko R."/>
            <person name="Narita H."/>
            <person name="Hanamaki A."/>
            <person name="Hata C."/>
            <person name="Konno Y."/>
            <person name="Niimura Y."/>
            <person name="Yamazaki S."/>
            <person name="Fujita N."/>
        </authorList>
    </citation>
    <scope>NUCLEOTIDE SEQUENCE [LARGE SCALE GENOMIC DNA]</scope>
    <source>
        <strain evidence="8">ATCC 51415 / DSM 6626 / JCM 7361 / LMG 17667 / NBRC 15112 / Ep01</strain>
    </source>
</reference>
<dbReference type="OrthoDB" id="9811865at2"/>
<dbReference type="EMBL" id="AP012050">
    <property type="protein sequence ID" value="BAM48157.1"/>
    <property type="molecule type" value="Genomic_DNA"/>
</dbReference>
<gene>
    <name evidence="7" type="ordered locus">AXY_20250</name>
</gene>
<keyword evidence="6" id="KW-0472">Membrane</keyword>
<dbReference type="HOGENOM" id="CLU_029598_1_1_9"/>
<keyword evidence="5" id="KW-0777">Teichoic acid biosynthesis</keyword>
<keyword evidence="4 7" id="KW-0808">Transferase</keyword>
<dbReference type="PATRIC" id="fig|698758.3.peg.2029"/>
<evidence type="ECO:0000256" key="3">
    <source>
        <dbReference type="ARBA" id="ARBA00022475"/>
    </source>
</evidence>
<dbReference type="GO" id="GO:0047355">
    <property type="term" value="F:CDP-glycerol glycerophosphotransferase activity"/>
    <property type="evidence" value="ECO:0007669"/>
    <property type="project" value="InterPro"/>
</dbReference>
<dbReference type="PANTHER" id="PTHR37316">
    <property type="entry name" value="TEICHOIC ACID GLYCEROL-PHOSPHATE PRIMASE"/>
    <property type="match status" value="1"/>
</dbReference>
<dbReference type="InterPro" id="IPR043149">
    <property type="entry name" value="TagF_N"/>
</dbReference>
<dbReference type="SUPFAM" id="SSF53756">
    <property type="entry name" value="UDP-Glycosyltransferase/glycogen phosphorylase"/>
    <property type="match status" value="1"/>
</dbReference>
<evidence type="ECO:0000313" key="8">
    <source>
        <dbReference type="Proteomes" id="UP000006294"/>
    </source>
</evidence>
<organism evidence="7 8">
    <name type="scientific">Amphibacillus xylanus (strain ATCC 51415 / DSM 6626 / JCM 7361 / LMG 17667 / NBRC 15112 / Ep01)</name>
    <dbReference type="NCBI Taxonomy" id="698758"/>
    <lineage>
        <taxon>Bacteria</taxon>
        <taxon>Bacillati</taxon>
        <taxon>Bacillota</taxon>
        <taxon>Bacilli</taxon>
        <taxon>Bacillales</taxon>
        <taxon>Bacillaceae</taxon>
        <taxon>Amphibacillus</taxon>
    </lineage>
</organism>
<dbReference type="GO" id="GO:0019350">
    <property type="term" value="P:teichoic acid biosynthetic process"/>
    <property type="evidence" value="ECO:0007669"/>
    <property type="project" value="UniProtKB-KW"/>
</dbReference>
<evidence type="ECO:0000256" key="5">
    <source>
        <dbReference type="ARBA" id="ARBA00022944"/>
    </source>
</evidence>
<evidence type="ECO:0000256" key="6">
    <source>
        <dbReference type="ARBA" id="ARBA00023136"/>
    </source>
</evidence>
<dbReference type="Gene3D" id="3.40.50.12580">
    <property type="match status" value="1"/>
</dbReference>
<dbReference type="AlphaFoldDB" id="K0J4H2"/>
<proteinExistence type="inferred from homology"/>
<dbReference type="STRING" id="698758.AXY_20250"/>
<sequence>MNFKASFIRRLSKFISVITPKNKKLIVFESFLGRQYSDNPRAIYEYLKREKEDYICYWSVDPKHINKFKDENLKIIKRFTLKWLFVAMRAKYWISNSRIPLWIYKPKGTTYIQTWHGTPLKKLALDMDKINTSWKNPHLYKSDFITESARWDYLISPNSYSTKIFKRAFDFKNEVIESGYPRNDYLINNNTPENIARIKSKIGIPEDKKVILYAPTWRDSFSFDLPLSITNLKKSLGDDYFIIVRLHYLVTKTSELIGHDDFIKNVSSYNDINELYLISDILVTDYSSVFFDYAVLQRPIIFYCYDLDEYKNDMRGFYFDFEKEAPGPIVQTTDELIDAVHNIDNYKLPLEFVKIFSSLEDGNASKRVVEQIMKP</sequence>
<comment type="similarity">
    <text evidence="2">Belongs to the CDP-glycerol glycerophosphotransferase family.</text>
</comment>
<dbReference type="GO" id="GO:0005886">
    <property type="term" value="C:plasma membrane"/>
    <property type="evidence" value="ECO:0007669"/>
    <property type="project" value="UniProtKB-SubCell"/>
</dbReference>
<dbReference type="KEGG" id="axl:AXY_20250"/>
<evidence type="ECO:0000256" key="1">
    <source>
        <dbReference type="ARBA" id="ARBA00004202"/>
    </source>
</evidence>
<keyword evidence="8" id="KW-1185">Reference proteome</keyword>
<name>K0J4H2_AMPXN</name>
<comment type="subcellular location">
    <subcellularLocation>
        <location evidence="1">Cell membrane</location>
        <topology evidence="1">Peripheral membrane protein</topology>
    </subcellularLocation>
</comment>
<dbReference type="InterPro" id="IPR043148">
    <property type="entry name" value="TagF_C"/>
</dbReference>
<dbReference type="InterPro" id="IPR007554">
    <property type="entry name" value="Glycerophosphate_synth"/>
</dbReference>
<dbReference type="Gene3D" id="3.40.50.11820">
    <property type="match status" value="1"/>
</dbReference>
<dbReference type="Pfam" id="PF04464">
    <property type="entry name" value="Glyphos_transf"/>
    <property type="match status" value="1"/>
</dbReference>
<dbReference type="PANTHER" id="PTHR37316:SF3">
    <property type="entry name" value="TEICHOIC ACID GLYCEROL-PHOSPHATE TRANSFERASE"/>
    <property type="match status" value="1"/>
</dbReference>